<gene>
    <name evidence="2" type="ORF">KK2020170_13990</name>
</gene>
<evidence type="ECO:0000313" key="3">
    <source>
        <dbReference type="Proteomes" id="UP000825258"/>
    </source>
</evidence>
<dbReference type="EMBL" id="AP024749">
    <property type="protein sequence ID" value="BCY28531.1"/>
    <property type="molecule type" value="Genomic_DNA"/>
</dbReference>
<protein>
    <recommendedName>
        <fullName evidence="4">DUF4468 domain-containing protein</fullName>
    </recommendedName>
</protein>
<proteinExistence type="predicted"/>
<feature type="chain" id="PRO_5046923354" description="DUF4468 domain-containing protein" evidence="1">
    <location>
        <begin position="19"/>
        <end position="188"/>
    </location>
</feature>
<name>A0ABM7S4U3_9FLAO</name>
<evidence type="ECO:0000313" key="2">
    <source>
        <dbReference type="EMBL" id="BCY28531.1"/>
    </source>
</evidence>
<keyword evidence="3" id="KW-1185">Reference proteome</keyword>
<feature type="signal peptide" evidence="1">
    <location>
        <begin position="1"/>
        <end position="18"/>
    </location>
</feature>
<evidence type="ECO:0000256" key="1">
    <source>
        <dbReference type="SAM" id="SignalP"/>
    </source>
</evidence>
<dbReference type="Proteomes" id="UP000825258">
    <property type="component" value="Chromosome"/>
</dbReference>
<organism evidence="2 3">
    <name type="scientific">Flavobacterium okayamense</name>
    <dbReference type="NCBI Taxonomy" id="2830782"/>
    <lineage>
        <taxon>Bacteria</taxon>
        <taxon>Pseudomonadati</taxon>
        <taxon>Bacteroidota</taxon>
        <taxon>Flavobacteriia</taxon>
        <taxon>Flavobacteriales</taxon>
        <taxon>Flavobacteriaceae</taxon>
        <taxon>Flavobacterium</taxon>
    </lineage>
</organism>
<keyword evidence="1" id="KW-0732">Signal</keyword>
<evidence type="ECO:0008006" key="4">
    <source>
        <dbReference type="Google" id="ProtNLM"/>
    </source>
</evidence>
<dbReference type="RefSeq" id="WP_221257655.1">
    <property type="nucleotide sequence ID" value="NZ_AP024749.1"/>
</dbReference>
<accession>A0ABM7S4U3</accession>
<sequence>MKKLFLSLFVVFTTTLFAQDLSSLKEEANKAYLAGSSMNYDAIFETTYPKVFDIVSKDMMKMGMEQMFNNEEFSIRLIPVDPNFIFGEIKSIGAQKFCILDHDTKMKMTFKEKMDNAQMMVDVFKSSMQAEEVTFDENENAFTIRVRSTMVGVSDELTNNKWKFINKDKGNQLINMIFSENVVKELGL</sequence>
<reference evidence="2 3" key="1">
    <citation type="submission" date="2021-06" db="EMBL/GenBank/DDBJ databases">
        <title>Whole genome sequences of Flavobacterium sp. KK2020170 and assembly.</title>
        <authorList>
            <person name="Kitahara K."/>
            <person name="Miyoshi S."/>
            <person name="Uesaka K."/>
        </authorList>
    </citation>
    <scope>NUCLEOTIDE SEQUENCE [LARGE SCALE GENOMIC DNA]</scope>
    <source>
        <strain evidence="2 3">KK2020170</strain>
    </source>
</reference>